<evidence type="ECO:0000313" key="2">
    <source>
        <dbReference type="Proteomes" id="UP001500238"/>
    </source>
</evidence>
<dbReference type="SUPFAM" id="SSF56529">
    <property type="entry name" value="FAH"/>
    <property type="match status" value="1"/>
</dbReference>
<dbReference type="InterPro" id="IPR036663">
    <property type="entry name" value="Fumarylacetoacetase_C_sf"/>
</dbReference>
<dbReference type="PANTHER" id="PTHR30143">
    <property type="entry name" value="ACID HYDRATASE"/>
    <property type="match status" value="1"/>
</dbReference>
<reference evidence="1 2" key="1">
    <citation type="journal article" date="2019" name="Int. J. Syst. Evol. Microbiol.">
        <title>The Global Catalogue of Microorganisms (GCM) 10K type strain sequencing project: providing services to taxonomists for standard genome sequencing and annotation.</title>
        <authorList>
            <consortium name="The Broad Institute Genomics Platform"/>
            <consortium name="The Broad Institute Genome Sequencing Center for Infectious Disease"/>
            <person name="Wu L."/>
            <person name="Ma J."/>
        </authorList>
    </citation>
    <scope>NUCLEOTIDE SEQUENCE [LARGE SCALE GENOMIC DNA]</scope>
    <source>
        <strain evidence="1 2">JCM 14603</strain>
    </source>
</reference>
<protein>
    <submittedName>
        <fullName evidence="1">2-keto-4-pentenoate hydratase</fullName>
    </submittedName>
</protein>
<accession>A0ABN1I111</accession>
<dbReference type="InterPro" id="IPR050772">
    <property type="entry name" value="Hydratase-Decarb/MhpD_sf"/>
</dbReference>
<dbReference type="PANTHER" id="PTHR30143:SF0">
    <property type="entry name" value="2-KETO-4-PENTENOATE HYDRATASE"/>
    <property type="match status" value="1"/>
</dbReference>
<organism evidence="1 2">
    <name type="scientific">Sphingomonas insulae</name>
    <dbReference type="NCBI Taxonomy" id="424800"/>
    <lineage>
        <taxon>Bacteria</taxon>
        <taxon>Pseudomonadati</taxon>
        <taxon>Pseudomonadota</taxon>
        <taxon>Alphaproteobacteria</taxon>
        <taxon>Sphingomonadales</taxon>
        <taxon>Sphingomonadaceae</taxon>
        <taxon>Sphingomonas</taxon>
    </lineage>
</organism>
<name>A0ABN1I111_9SPHN</name>
<evidence type="ECO:0000313" key="1">
    <source>
        <dbReference type="EMBL" id="GAA0679661.1"/>
    </source>
</evidence>
<proteinExistence type="predicted"/>
<dbReference type="RefSeq" id="WP_163957140.1">
    <property type="nucleotide sequence ID" value="NZ_BAAAES010000026.1"/>
</dbReference>
<dbReference type="Proteomes" id="UP001500238">
    <property type="component" value="Unassembled WGS sequence"/>
</dbReference>
<comment type="caution">
    <text evidence="1">The sequence shown here is derived from an EMBL/GenBank/DDBJ whole genome shotgun (WGS) entry which is preliminary data.</text>
</comment>
<dbReference type="Gene3D" id="3.90.850.10">
    <property type="entry name" value="Fumarylacetoacetase-like, C-terminal domain"/>
    <property type="match status" value="1"/>
</dbReference>
<gene>
    <name evidence="1" type="ORF">GCM10009102_35440</name>
</gene>
<dbReference type="EMBL" id="BAAAES010000026">
    <property type="protein sequence ID" value="GAA0679661.1"/>
    <property type="molecule type" value="Genomic_DNA"/>
</dbReference>
<keyword evidence="2" id="KW-1185">Reference proteome</keyword>
<sequence>MQQTDTQIERDPVHDIARAFVDARRDGRALPDYPGDIPADLATAYRVQDAALDLATGQVVGWKVGRINPPVDGIDRLSGPIFADTVVEAGDDSLAMPIFADGFGAAEAEFLIRIGTAPDPAKTSYTMDEARDLIDAVHVGIEIASSPFPGINAYGATVTISDFGNNYGLVVGDAIPDWRSQDLNQWPITLDINGARIGAATAAAMLDGPIGAARFLFEHMAARGIQLTPGQWISSGAVTGVHPVAVGDSVTATFDGRYTVGCTIKAR</sequence>